<reference evidence="4" key="1">
    <citation type="journal article" date="2020" name="Stud. Mycol.">
        <title>101 Dothideomycetes genomes: a test case for predicting lifestyles and emergence of pathogens.</title>
        <authorList>
            <person name="Haridas S."/>
            <person name="Albert R."/>
            <person name="Binder M."/>
            <person name="Bloem J."/>
            <person name="Labutti K."/>
            <person name="Salamov A."/>
            <person name="Andreopoulos B."/>
            <person name="Baker S."/>
            <person name="Barry K."/>
            <person name="Bills G."/>
            <person name="Bluhm B."/>
            <person name="Cannon C."/>
            <person name="Castanera R."/>
            <person name="Culley D."/>
            <person name="Daum C."/>
            <person name="Ezra D."/>
            <person name="Gonzalez J."/>
            <person name="Henrissat B."/>
            <person name="Kuo A."/>
            <person name="Liang C."/>
            <person name="Lipzen A."/>
            <person name="Lutzoni F."/>
            <person name="Magnuson J."/>
            <person name="Mondo S."/>
            <person name="Nolan M."/>
            <person name="Ohm R."/>
            <person name="Pangilinan J."/>
            <person name="Park H.-J."/>
            <person name="Ramirez L."/>
            <person name="Alfaro M."/>
            <person name="Sun H."/>
            <person name="Tritt A."/>
            <person name="Yoshinaga Y."/>
            <person name="Zwiers L.-H."/>
            <person name="Turgeon B."/>
            <person name="Goodwin S."/>
            <person name="Spatafora J."/>
            <person name="Crous P."/>
            <person name="Grigoriev I."/>
        </authorList>
    </citation>
    <scope>NUCLEOTIDE SEQUENCE</scope>
    <source>
        <strain evidence="4">CBS 110217</strain>
    </source>
</reference>
<dbReference type="GO" id="GO:0003723">
    <property type="term" value="F:RNA binding"/>
    <property type="evidence" value="ECO:0007669"/>
    <property type="project" value="InterPro"/>
</dbReference>
<dbReference type="OrthoDB" id="241340at2759"/>
<evidence type="ECO:0000256" key="2">
    <source>
        <dbReference type="ARBA" id="ARBA00022679"/>
    </source>
</evidence>
<evidence type="ECO:0000259" key="3">
    <source>
        <dbReference type="Pfam" id="PF00588"/>
    </source>
</evidence>
<dbReference type="InterPro" id="IPR044748">
    <property type="entry name" value="Trm3/TARBP1_C"/>
</dbReference>
<dbReference type="GO" id="GO:0016423">
    <property type="term" value="F:tRNA (guanine) methyltransferase activity"/>
    <property type="evidence" value="ECO:0007669"/>
    <property type="project" value="InterPro"/>
</dbReference>
<dbReference type="PANTHER" id="PTHR12029">
    <property type="entry name" value="RNA METHYLTRANSFERASE"/>
    <property type="match status" value="1"/>
</dbReference>
<dbReference type="InterPro" id="IPR016024">
    <property type="entry name" value="ARM-type_fold"/>
</dbReference>
<keyword evidence="5" id="KW-1185">Reference proteome</keyword>
<dbReference type="Gene3D" id="3.40.1280.10">
    <property type="match status" value="1"/>
</dbReference>
<dbReference type="SUPFAM" id="SSF75217">
    <property type="entry name" value="alpha/beta knot"/>
    <property type="match status" value="1"/>
</dbReference>
<keyword evidence="2" id="KW-0808">Transferase</keyword>
<proteinExistence type="predicted"/>
<evidence type="ECO:0000313" key="5">
    <source>
        <dbReference type="Proteomes" id="UP000799777"/>
    </source>
</evidence>
<keyword evidence="1" id="KW-0489">Methyltransferase</keyword>
<dbReference type="InterPro" id="IPR001537">
    <property type="entry name" value="SpoU_MeTrfase"/>
</dbReference>
<organism evidence="4 5">
    <name type="scientific">Setomelanomma holmii</name>
    <dbReference type="NCBI Taxonomy" id="210430"/>
    <lineage>
        <taxon>Eukaryota</taxon>
        <taxon>Fungi</taxon>
        <taxon>Dikarya</taxon>
        <taxon>Ascomycota</taxon>
        <taxon>Pezizomycotina</taxon>
        <taxon>Dothideomycetes</taxon>
        <taxon>Pleosporomycetidae</taxon>
        <taxon>Pleosporales</taxon>
        <taxon>Pleosporineae</taxon>
        <taxon>Phaeosphaeriaceae</taxon>
        <taxon>Setomelanomma</taxon>
    </lineage>
</organism>
<dbReference type="EMBL" id="ML978183">
    <property type="protein sequence ID" value="KAF2031211.1"/>
    <property type="molecule type" value="Genomic_DNA"/>
</dbReference>
<dbReference type="CDD" id="cd18091">
    <property type="entry name" value="SpoU-like_TRM3-like"/>
    <property type="match status" value="1"/>
</dbReference>
<protein>
    <recommendedName>
        <fullName evidence="3">tRNA/rRNA methyltransferase SpoU type domain-containing protein</fullName>
    </recommendedName>
</protein>
<accession>A0A9P4HA87</accession>
<comment type="caution">
    <text evidence="4">The sequence shown here is derived from an EMBL/GenBank/DDBJ whole genome shotgun (WGS) entry which is preliminary data.</text>
</comment>
<dbReference type="PANTHER" id="PTHR12029:SF11">
    <property type="entry name" value="METHYLTRANSFERASE TARBP1-RELATED"/>
    <property type="match status" value="1"/>
</dbReference>
<dbReference type="InterPro" id="IPR029028">
    <property type="entry name" value="Alpha/beta_knot_MTases"/>
</dbReference>
<dbReference type="InterPro" id="IPR045330">
    <property type="entry name" value="TRM3/TARBP1"/>
</dbReference>
<dbReference type="Proteomes" id="UP000799777">
    <property type="component" value="Unassembled WGS sequence"/>
</dbReference>
<name>A0A9P4HA87_9PLEO</name>
<gene>
    <name evidence="4" type="ORF">EK21DRAFT_111247</name>
</gene>
<dbReference type="Pfam" id="PF00588">
    <property type="entry name" value="SpoU_methylase"/>
    <property type="match status" value="1"/>
</dbReference>
<dbReference type="InterPro" id="IPR029026">
    <property type="entry name" value="tRNA_m1G_MTases_N"/>
</dbReference>
<dbReference type="GO" id="GO:0030488">
    <property type="term" value="P:tRNA methylation"/>
    <property type="evidence" value="ECO:0007669"/>
    <property type="project" value="InterPro"/>
</dbReference>
<feature type="domain" description="tRNA/rRNA methyltransferase SpoU type" evidence="3">
    <location>
        <begin position="1128"/>
        <end position="1281"/>
    </location>
</feature>
<dbReference type="SUPFAM" id="SSF48371">
    <property type="entry name" value="ARM repeat"/>
    <property type="match status" value="1"/>
</dbReference>
<evidence type="ECO:0000256" key="1">
    <source>
        <dbReference type="ARBA" id="ARBA00022603"/>
    </source>
</evidence>
<evidence type="ECO:0000313" key="4">
    <source>
        <dbReference type="EMBL" id="KAF2031211.1"/>
    </source>
</evidence>
<sequence length="1291" mass="145303">MNTILSLLDEDSRFKIYEGCLARLEDSDQLRLDDLRICIELRSSSGGESKACTTANEEYKLTERLCDLILARLPEERLDSDIFYQVAELLCSHGRFANVLFQERIQKDLIHLLPTLRKTYDDDHDDFERKAFAECTRRATAYLTLLKCSYWLPKGSNHIVGPDTLEILSRFIGLRPLDELAHDAISALLSLLRHGERIVVAHAKPTSLPQWLRMCPDTHQPVLVGSIIDDSLWDRFQALDPGFFKSGSTSSRIFRTWFQWISQAAVDHVELKCIYENTYWNLVRNGLLYGHADQRKYCLAIIHQSLLAAQRDIDTVTIQFRIAERDRYIRDYDSYAALFETIVLDRYANQVQACLPELAKLLKSSITPSIASTLLSASLHPTVQEGVRKIIGNWYINYVVQIRGDVYGHLDFFLTGFLPWATAGELFTSTLVSTREHTFSTHGEALADVVVSFVTNEYASLPPEPSASRSSEAISSSPPQSVIAGILDFILDVRGKIFQFSILYLLKGLVNSLGRTSAPVPVQDVVTGSTTSIIDKIVRVSRLPGLPEITSDLCKEYCYQLCSLVDRNGAIAKPPGYEQLRSQALALQALNTPIEKHNSALRSLTLLPPSLRTLRNQLEETSHRCIQAENYAAACQYVITLLDKTDYTFLDHADLYAVLDALWEEADRRQFARSVAVHVPAVIFHPAVISTCILQQSWLPESRVANDLSPLLTRALDRLQSLADGRSYVLSLIGTLVRKAAFTCPAILKILPFDDFIIRFLNSAPMIKSEFMFEVAAAEELQKYQPHRAYYSYYGQREWHAYAAMIDLIQRFPQEQASVAKNLLDRLLGPWRTQRAGIPIISKWKNVLQLQAMLLLVDFCITESDVDDYLVSFRHALVLEPWPRYRYLLEWIIARTYYKFPGRTSIILQDLANLDENSSSHLASLMKLAVLVAPHESESFTTAFMTQLVPFSASPKVQIRHESNYAIPIIFDLAVSRGWTSVTDNPAFVSLDGFIRSLDKFQSAPWTIRTLKLDAVKDYTLVNIFQGQYLTIESPEKERLAHEDFLALQEADRLTGLRVPPERISLGDSIASISYTMSTPNNTAASQTTKAETQDSPAFFQTKSGFSIASFHPQSGPPSIQNKRPASVILVASLIDNPTNLGGLSRISESFGLEALHIDDLRKTAHKDFKATSVTSEKHLPIHELKIPRVPAFLLDMKRNGYQIVGIEQTDRSGVLGTEDDQDMDVRDLGTLPKKCVLVLGSEKGGISADVLAVLDRCVEIRTIGVTRSLNVQTAGGIAVYEWWREWYGKN</sequence>